<gene>
    <name evidence="2" type="ORF">A0123_01404</name>
</gene>
<comment type="caution">
    <text evidence="2">The sequence shown here is derived from an EMBL/GenBank/DDBJ whole genome shotgun (WGS) entry which is preliminary data.</text>
</comment>
<evidence type="ECO:0000256" key="1">
    <source>
        <dbReference type="SAM" id="MobiDB-lite"/>
    </source>
</evidence>
<accession>A0A1B6VN95</accession>
<evidence type="ECO:0000313" key="3">
    <source>
        <dbReference type="Proteomes" id="UP000077786"/>
    </source>
</evidence>
<feature type="compositionally biased region" description="Acidic residues" evidence="1">
    <location>
        <begin position="31"/>
        <end position="55"/>
    </location>
</feature>
<dbReference type="Proteomes" id="UP000077786">
    <property type="component" value="Unassembled WGS sequence"/>
</dbReference>
<organism evidence="2 3">
    <name type="scientific">Gluconobacter cerinus</name>
    <dbReference type="NCBI Taxonomy" id="38307"/>
    <lineage>
        <taxon>Bacteria</taxon>
        <taxon>Pseudomonadati</taxon>
        <taxon>Pseudomonadota</taxon>
        <taxon>Alphaproteobacteria</taxon>
        <taxon>Acetobacterales</taxon>
        <taxon>Acetobacteraceae</taxon>
        <taxon>Gluconobacter</taxon>
    </lineage>
</organism>
<dbReference type="AlphaFoldDB" id="A0A1B6VN95"/>
<feature type="region of interest" description="Disordered" evidence="1">
    <location>
        <begin position="1"/>
        <end position="107"/>
    </location>
</feature>
<dbReference type="RefSeq" id="WP_064274131.1">
    <property type="nucleotide sequence ID" value="NZ_JAFEJB010000001.1"/>
</dbReference>
<reference evidence="2 3" key="1">
    <citation type="submission" date="2016-03" db="EMBL/GenBank/DDBJ databases">
        <title>Draft genome sequence of Gluconobacter cerinus strain CECT 9110.</title>
        <authorList>
            <person name="Sainz F."/>
            <person name="Mas A."/>
            <person name="Torija M.J."/>
        </authorList>
    </citation>
    <scope>NUCLEOTIDE SEQUENCE [LARGE SCALE GENOMIC DNA]</scope>
    <source>
        <strain evidence="2 3">CECT 9110</strain>
    </source>
</reference>
<protein>
    <submittedName>
        <fullName evidence="2">Uncharacterized protein</fullName>
    </submittedName>
</protein>
<evidence type="ECO:0000313" key="2">
    <source>
        <dbReference type="EMBL" id="OAJ68696.1"/>
    </source>
</evidence>
<proteinExistence type="predicted"/>
<dbReference type="EMBL" id="LUTU01000005">
    <property type="protein sequence ID" value="OAJ68696.1"/>
    <property type="molecule type" value="Genomic_DNA"/>
</dbReference>
<feature type="compositionally biased region" description="Pro residues" evidence="1">
    <location>
        <begin position="79"/>
        <end position="107"/>
    </location>
</feature>
<dbReference type="PATRIC" id="fig|38307.3.peg.1441"/>
<name>A0A1B6VN95_9PROT</name>
<feature type="compositionally biased region" description="Polar residues" evidence="1">
    <location>
        <begin position="1"/>
        <end position="11"/>
    </location>
</feature>
<sequence>MSILISTSLSKSVFRMDYPGTKDPLFPDGDPMVDDPSEEEETPEPDEWPDVELPEEPGPSPYPPFGLKTVSAGVVDLPTPRPPQPPMPPSPLPTEPPPLEEPPQPLN</sequence>